<proteinExistence type="inferred from homology"/>
<evidence type="ECO:0000256" key="6">
    <source>
        <dbReference type="ARBA" id="ARBA00022741"/>
    </source>
</evidence>
<dbReference type="InterPro" id="IPR011009">
    <property type="entry name" value="Kinase-like_dom_sf"/>
</dbReference>
<dbReference type="SMART" id="SM00220">
    <property type="entry name" value="S_TKc"/>
    <property type="match status" value="1"/>
</dbReference>
<dbReference type="SUPFAM" id="SSF56112">
    <property type="entry name" value="Protein kinase-like (PK-like)"/>
    <property type="match status" value="1"/>
</dbReference>
<dbReference type="PROSITE" id="PS50011">
    <property type="entry name" value="PROTEIN_KINASE_DOM"/>
    <property type="match status" value="1"/>
</dbReference>
<dbReference type="PANTHER" id="PTHR22984">
    <property type="entry name" value="SERINE/THREONINE-PROTEIN KINASE PIM"/>
    <property type="match status" value="1"/>
</dbReference>
<accession>A0A7L3PMR6</accession>
<comment type="catalytic activity">
    <reaction evidence="10">
        <text>L-seryl-[protein] + ATP = O-phospho-L-seryl-[protein] + ADP + H(+)</text>
        <dbReference type="Rhea" id="RHEA:17989"/>
        <dbReference type="Rhea" id="RHEA-COMP:9863"/>
        <dbReference type="Rhea" id="RHEA-COMP:11604"/>
        <dbReference type="ChEBI" id="CHEBI:15378"/>
        <dbReference type="ChEBI" id="CHEBI:29999"/>
        <dbReference type="ChEBI" id="CHEBI:30616"/>
        <dbReference type="ChEBI" id="CHEBI:83421"/>
        <dbReference type="ChEBI" id="CHEBI:456216"/>
        <dbReference type="EC" id="2.7.11.1"/>
    </reaction>
</comment>
<evidence type="ECO:0000256" key="8">
    <source>
        <dbReference type="ARBA" id="ARBA00022840"/>
    </source>
</evidence>
<keyword evidence="4" id="KW-0723">Serine/threonine-protein kinase</keyword>
<comment type="caution">
    <text evidence="12">The sequence shown here is derived from an EMBL/GenBank/DDBJ whole genome shotgun (WGS) entry which is preliminary data.</text>
</comment>
<feature type="domain" description="Protein kinase" evidence="11">
    <location>
        <begin position="1"/>
        <end position="137"/>
    </location>
</feature>
<evidence type="ECO:0000256" key="10">
    <source>
        <dbReference type="ARBA" id="ARBA00048679"/>
    </source>
</evidence>
<dbReference type="AlphaFoldDB" id="A0A7L3PMR6"/>
<feature type="non-terminal residue" evidence="12">
    <location>
        <position position="1"/>
    </location>
</feature>
<keyword evidence="7 12" id="KW-0418">Kinase</keyword>
<evidence type="ECO:0000256" key="9">
    <source>
        <dbReference type="ARBA" id="ARBA00047899"/>
    </source>
</evidence>
<protein>
    <recommendedName>
        <fullName evidence="3">non-specific serine/threonine protein kinase</fullName>
        <ecNumber evidence="3">2.7.11.1</ecNumber>
    </recommendedName>
</protein>
<dbReference type="Proteomes" id="UP000551443">
    <property type="component" value="Unassembled WGS sequence"/>
</dbReference>
<dbReference type="GO" id="GO:0005737">
    <property type="term" value="C:cytoplasm"/>
    <property type="evidence" value="ECO:0007669"/>
    <property type="project" value="TreeGrafter"/>
</dbReference>
<dbReference type="EC" id="2.7.11.1" evidence="3"/>
<keyword evidence="5" id="KW-0808">Transferase</keyword>
<dbReference type="InterPro" id="IPR051138">
    <property type="entry name" value="PIM_Ser/Thr_kinase"/>
</dbReference>
<evidence type="ECO:0000313" key="13">
    <source>
        <dbReference type="Proteomes" id="UP000551443"/>
    </source>
</evidence>
<dbReference type="GO" id="GO:0043657">
    <property type="term" value="C:host cell"/>
    <property type="evidence" value="ECO:0007669"/>
    <property type="project" value="UniProtKB-SubCell"/>
</dbReference>
<comment type="similarity">
    <text evidence="2">Belongs to the protein kinase superfamily. CAMK Ser/Thr protein kinase family. PIM subfamily.</text>
</comment>
<evidence type="ECO:0000256" key="1">
    <source>
        <dbReference type="ARBA" id="ARBA00004340"/>
    </source>
</evidence>
<dbReference type="EMBL" id="VZUH01057558">
    <property type="protein sequence ID" value="NXU92549.1"/>
    <property type="molecule type" value="Genomic_DNA"/>
</dbReference>
<keyword evidence="13" id="KW-1185">Reference proteome</keyword>
<gene>
    <name evidence="12" type="primary">Pim3_2</name>
    <name evidence="12" type="ORF">XIPELE_R00087</name>
</gene>
<evidence type="ECO:0000256" key="7">
    <source>
        <dbReference type="ARBA" id="ARBA00022777"/>
    </source>
</evidence>
<dbReference type="Pfam" id="PF00069">
    <property type="entry name" value="Pkinase"/>
    <property type="match status" value="1"/>
</dbReference>
<evidence type="ECO:0000259" key="11">
    <source>
        <dbReference type="PROSITE" id="PS50011"/>
    </source>
</evidence>
<sequence length="137" mass="15914">VILLLKRLEIPNSFWLVMEYLEMCQDLSHCIMEWRFLPEGMAWGLFCQGLKAIWHCTHRGPQNILLDLNTGMAKLIDFGCGTLLQDTVYTQFAASYSLPEWVHLKYYHGKAAMIWSLGILLYQMVCGKHPFWRALSS</sequence>
<evidence type="ECO:0000256" key="4">
    <source>
        <dbReference type="ARBA" id="ARBA00022527"/>
    </source>
</evidence>
<feature type="non-terminal residue" evidence="12">
    <location>
        <position position="137"/>
    </location>
</feature>
<comment type="subcellular location">
    <subcellularLocation>
        <location evidence="1">Host cell</location>
    </subcellularLocation>
</comment>
<dbReference type="GO" id="GO:0005524">
    <property type="term" value="F:ATP binding"/>
    <property type="evidence" value="ECO:0007669"/>
    <property type="project" value="UniProtKB-KW"/>
</dbReference>
<keyword evidence="6" id="KW-0547">Nucleotide-binding</keyword>
<evidence type="ECO:0000256" key="3">
    <source>
        <dbReference type="ARBA" id="ARBA00012513"/>
    </source>
</evidence>
<keyword evidence="8" id="KW-0067">ATP-binding</keyword>
<evidence type="ECO:0000256" key="2">
    <source>
        <dbReference type="ARBA" id="ARBA00005505"/>
    </source>
</evidence>
<dbReference type="InterPro" id="IPR000719">
    <property type="entry name" value="Prot_kinase_dom"/>
</dbReference>
<dbReference type="GO" id="GO:0004674">
    <property type="term" value="F:protein serine/threonine kinase activity"/>
    <property type="evidence" value="ECO:0007669"/>
    <property type="project" value="UniProtKB-KW"/>
</dbReference>
<organism evidence="12 13">
    <name type="scientific">Xiphorhynchus elegans</name>
    <name type="common">elegant woodcreeper</name>
    <dbReference type="NCBI Taxonomy" id="269412"/>
    <lineage>
        <taxon>Eukaryota</taxon>
        <taxon>Metazoa</taxon>
        <taxon>Chordata</taxon>
        <taxon>Craniata</taxon>
        <taxon>Vertebrata</taxon>
        <taxon>Euteleostomi</taxon>
        <taxon>Archelosauria</taxon>
        <taxon>Archosauria</taxon>
        <taxon>Dinosauria</taxon>
        <taxon>Saurischia</taxon>
        <taxon>Theropoda</taxon>
        <taxon>Coelurosauria</taxon>
        <taxon>Aves</taxon>
        <taxon>Neognathae</taxon>
        <taxon>Neoaves</taxon>
        <taxon>Telluraves</taxon>
        <taxon>Australaves</taxon>
        <taxon>Passeriformes</taxon>
        <taxon>Dendrocolaptidae</taxon>
        <taxon>Xiphorhynchus</taxon>
    </lineage>
</organism>
<reference evidence="12 13" key="1">
    <citation type="submission" date="2019-09" db="EMBL/GenBank/DDBJ databases">
        <title>Bird 10,000 Genomes (B10K) Project - Family phase.</title>
        <authorList>
            <person name="Zhang G."/>
        </authorList>
    </citation>
    <scope>NUCLEOTIDE SEQUENCE [LARGE SCALE GENOMIC DNA]</scope>
    <source>
        <strain evidence="12">OUT-0059</strain>
        <tissue evidence="12">Muscle</tissue>
    </source>
</reference>
<comment type="catalytic activity">
    <reaction evidence="9">
        <text>L-threonyl-[protein] + ATP = O-phospho-L-threonyl-[protein] + ADP + H(+)</text>
        <dbReference type="Rhea" id="RHEA:46608"/>
        <dbReference type="Rhea" id="RHEA-COMP:11060"/>
        <dbReference type="Rhea" id="RHEA-COMP:11605"/>
        <dbReference type="ChEBI" id="CHEBI:15378"/>
        <dbReference type="ChEBI" id="CHEBI:30013"/>
        <dbReference type="ChEBI" id="CHEBI:30616"/>
        <dbReference type="ChEBI" id="CHEBI:61977"/>
        <dbReference type="ChEBI" id="CHEBI:456216"/>
        <dbReference type="EC" id="2.7.11.1"/>
    </reaction>
</comment>
<evidence type="ECO:0000313" key="12">
    <source>
        <dbReference type="EMBL" id="NXU92549.1"/>
    </source>
</evidence>
<dbReference type="Gene3D" id="1.10.510.10">
    <property type="entry name" value="Transferase(Phosphotransferase) domain 1"/>
    <property type="match status" value="1"/>
</dbReference>
<dbReference type="PANTHER" id="PTHR22984:SF25">
    <property type="entry name" value="PROTEIN KINASE DOMAIN-CONTAINING PROTEIN"/>
    <property type="match status" value="1"/>
</dbReference>
<evidence type="ECO:0000256" key="5">
    <source>
        <dbReference type="ARBA" id="ARBA00022679"/>
    </source>
</evidence>
<name>A0A7L3PMR6_9DEND</name>